<evidence type="ECO:0000256" key="1">
    <source>
        <dbReference type="ARBA" id="ARBA00004141"/>
    </source>
</evidence>
<dbReference type="KEGG" id="tad:TRIADDRAFT_28365"/>
<organism evidence="7 8">
    <name type="scientific">Trichoplax adhaerens</name>
    <name type="common">Trichoplax reptans</name>
    <dbReference type="NCBI Taxonomy" id="10228"/>
    <lineage>
        <taxon>Eukaryota</taxon>
        <taxon>Metazoa</taxon>
        <taxon>Placozoa</taxon>
        <taxon>Uniplacotomia</taxon>
        <taxon>Trichoplacea</taxon>
        <taxon>Trichoplacidae</taxon>
        <taxon>Trichoplax</taxon>
    </lineage>
</organism>
<keyword evidence="4 6" id="KW-1133">Transmembrane helix</keyword>
<reference evidence="7 8" key="1">
    <citation type="journal article" date="2008" name="Nature">
        <title>The Trichoplax genome and the nature of placozoans.</title>
        <authorList>
            <person name="Srivastava M."/>
            <person name="Begovic E."/>
            <person name="Chapman J."/>
            <person name="Putnam N.H."/>
            <person name="Hellsten U."/>
            <person name="Kawashima T."/>
            <person name="Kuo A."/>
            <person name="Mitros T."/>
            <person name="Salamov A."/>
            <person name="Carpenter M.L."/>
            <person name="Signorovitch A.Y."/>
            <person name="Moreno M.A."/>
            <person name="Kamm K."/>
            <person name="Grimwood J."/>
            <person name="Schmutz J."/>
            <person name="Shapiro H."/>
            <person name="Grigoriev I.V."/>
            <person name="Buss L.W."/>
            <person name="Schierwater B."/>
            <person name="Dellaporta S.L."/>
            <person name="Rokhsar D.S."/>
        </authorList>
    </citation>
    <scope>NUCLEOTIDE SEQUENCE [LARGE SCALE GENOMIC DNA]</scope>
    <source>
        <strain evidence="7 8">Grell-BS-1999</strain>
    </source>
</reference>
<feature type="transmembrane region" description="Helical" evidence="6">
    <location>
        <begin position="76"/>
        <end position="96"/>
    </location>
</feature>
<dbReference type="GeneID" id="6755810"/>
<feature type="transmembrane region" description="Helical" evidence="6">
    <location>
        <begin position="6"/>
        <end position="26"/>
    </location>
</feature>
<keyword evidence="5 6" id="KW-0472">Membrane</keyword>
<dbReference type="PANTHER" id="PTHR13317">
    <property type="entry name" value="TRANSMEMBRANE ANTERIOR POSTERIOR TRANSFORMATION PROTEIN 1 HOMOLOG"/>
    <property type="match status" value="1"/>
</dbReference>
<evidence type="ECO:0000256" key="2">
    <source>
        <dbReference type="ARBA" id="ARBA00008803"/>
    </source>
</evidence>
<evidence type="ECO:0000256" key="4">
    <source>
        <dbReference type="ARBA" id="ARBA00022989"/>
    </source>
</evidence>
<dbReference type="eggNOG" id="KOG2490">
    <property type="taxonomic scope" value="Eukaryota"/>
</dbReference>
<dbReference type="HOGENOM" id="CLU_003655_2_1_1"/>
<feature type="non-terminal residue" evidence="7">
    <location>
        <position position="1"/>
    </location>
</feature>
<dbReference type="OrthoDB" id="29023at2759"/>
<dbReference type="Proteomes" id="UP000009022">
    <property type="component" value="Unassembled WGS sequence"/>
</dbReference>
<dbReference type="CTD" id="6755810"/>
<dbReference type="STRING" id="10228.B3S355"/>
<dbReference type="PANTHER" id="PTHR13317:SF4">
    <property type="entry name" value="TRANSMEMBRANE ANTERIOR POSTERIOR TRANSFORMATION PROTEIN 1 HOMOLOG"/>
    <property type="match status" value="1"/>
</dbReference>
<keyword evidence="8" id="KW-1185">Reference proteome</keyword>
<comment type="subcellular location">
    <subcellularLocation>
        <location evidence="1">Membrane</location>
        <topology evidence="1">Multi-pass membrane protein</topology>
    </subcellularLocation>
</comment>
<dbReference type="Pfam" id="PF05346">
    <property type="entry name" value="DUF747"/>
    <property type="match status" value="1"/>
</dbReference>
<evidence type="ECO:0000313" key="7">
    <source>
        <dbReference type="EMBL" id="EDV22911.1"/>
    </source>
</evidence>
<accession>B3S355</accession>
<dbReference type="EMBL" id="DS985248">
    <property type="protein sequence ID" value="EDV22911.1"/>
    <property type="molecule type" value="Genomic_DNA"/>
</dbReference>
<dbReference type="OMA" id="WRIFWIM"/>
<sequence length="224" mass="25889">VIVGLVFLICCIFIRNLDISVIYHVIRGQSVIKLYVIFNILDILDKLFASFGQDILDTLFWTTTQFKKGKGNKFQVIQYFILCVLYVFLHTILVLVQSVTLNVAVNSHSKALLTIIVSNQFVELKGSVFKRFDRFNLYQMSCADARERFQNFILISIVCLRNLTQYAYSTDYFWELVPDFLMVMVSEVLVDWVKHAFITKFNNISAEVSSSIIHSYAIFAIFIA</sequence>
<keyword evidence="3 6" id="KW-0812">Transmembrane</keyword>
<proteinExistence type="inferred from homology"/>
<evidence type="ECO:0000256" key="5">
    <source>
        <dbReference type="ARBA" id="ARBA00023136"/>
    </source>
</evidence>
<protein>
    <submittedName>
        <fullName evidence="7">Uncharacterized protein</fullName>
    </submittedName>
</protein>
<dbReference type="InterPro" id="IPR008010">
    <property type="entry name" value="Tatp1"/>
</dbReference>
<name>B3S355_TRIAD</name>
<dbReference type="GO" id="GO:0016020">
    <property type="term" value="C:membrane"/>
    <property type="evidence" value="ECO:0007669"/>
    <property type="project" value="UniProtKB-SubCell"/>
</dbReference>
<gene>
    <name evidence="7" type="ORF">TRIADDRAFT_28365</name>
</gene>
<evidence type="ECO:0000256" key="6">
    <source>
        <dbReference type="SAM" id="Phobius"/>
    </source>
</evidence>
<dbReference type="AlphaFoldDB" id="B3S355"/>
<dbReference type="RefSeq" id="XP_002114777.1">
    <property type="nucleotide sequence ID" value="XM_002114741.1"/>
</dbReference>
<dbReference type="PhylomeDB" id="B3S355"/>
<evidence type="ECO:0000256" key="3">
    <source>
        <dbReference type="ARBA" id="ARBA00022692"/>
    </source>
</evidence>
<dbReference type="InParanoid" id="B3S355"/>
<comment type="similarity">
    <text evidence="2">Belongs to the TAPT1 family.</text>
</comment>
<evidence type="ECO:0000313" key="8">
    <source>
        <dbReference type="Proteomes" id="UP000009022"/>
    </source>
</evidence>